<dbReference type="SUPFAM" id="SSF109604">
    <property type="entry name" value="HD-domain/PDEase-like"/>
    <property type="match status" value="1"/>
</dbReference>
<gene>
    <name evidence="2" type="ORF">Pr1d_51240</name>
</gene>
<dbReference type="PANTHER" id="PTHR33525">
    <property type="match status" value="1"/>
</dbReference>
<reference evidence="2 3" key="1">
    <citation type="submission" date="2019-08" db="EMBL/GenBank/DDBJ databases">
        <title>Deep-cultivation of Planctomycetes and their phenomic and genomic characterization uncovers novel biology.</title>
        <authorList>
            <person name="Wiegand S."/>
            <person name="Jogler M."/>
            <person name="Boedeker C."/>
            <person name="Pinto D."/>
            <person name="Vollmers J."/>
            <person name="Rivas-Marin E."/>
            <person name="Kohn T."/>
            <person name="Peeters S.H."/>
            <person name="Heuer A."/>
            <person name="Rast P."/>
            <person name="Oberbeckmann S."/>
            <person name="Bunk B."/>
            <person name="Jeske O."/>
            <person name="Meyerdierks A."/>
            <person name="Storesund J.E."/>
            <person name="Kallscheuer N."/>
            <person name="Luecker S."/>
            <person name="Lage O.M."/>
            <person name="Pohl T."/>
            <person name="Merkel B.J."/>
            <person name="Hornburger P."/>
            <person name="Mueller R.-W."/>
            <person name="Bruemmer F."/>
            <person name="Labrenz M."/>
            <person name="Spormann A.M."/>
            <person name="Op den Camp H."/>
            <person name="Overmann J."/>
            <person name="Amann R."/>
            <person name="Jetten M.S.M."/>
            <person name="Mascher T."/>
            <person name="Medema M.H."/>
            <person name="Devos D.P."/>
            <person name="Kaster A.-K."/>
            <person name="Ovreas L."/>
            <person name="Rohde M."/>
            <person name="Galperin M.Y."/>
            <person name="Jogler C."/>
        </authorList>
    </citation>
    <scope>NUCLEOTIDE SEQUENCE [LARGE SCALE GENOMIC DNA]</scope>
    <source>
        <strain evidence="2 3">Pr1d</strain>
    </source>
</reference>
<dbReference type="InterPro" id="IPR013976">
    <property type="entry name" value="HDOD"/>
</dbReference>
<dbReference type="RefSeq" id="WP_168205468.1">
    <property type="nucleotide sequence ID" value="NZ_CP042913.1"/>
</dbReference>
<evidence type="ECO:0000313" key="3">
    <source>
        <dbReference type="Proteomes" id="UP000323917"/>
    </source>
</evidence>
<evidence type="ECO:0000259" key="1">
    <source>
        <dbReference type="PROSITE" id="PS51833"/>
    </source>
</evidence>
<dbReference type="Pfam" id="PF08668">
    <property type="entry name" value="HDOD"/>
    <property type="match status" value="1"/>
</dbReference>
<dbReference type="InterPro" id="IPR052340">
    <property type="entry name" value="RNase_Y/CdgJ"/>
</dbReference>
<dbReference type="KEGG" id="bgok:Pr1d_51240"/>
<dbReference type="AlphaFoldDB" id="A0A5B9QFE6"/>
<accession>A0A5B9QFE6</accession>
<evidence type="ECO:0000313" key="2">
    <source>
        <dbReference type="EMBL" id="QEG37777.1"/>
    </source>
</evidence>
<sequence length="532" mass="58006">MTDTLIASNFETTAPTIDQFVGRVKSLYSLPVVAAEVLELTACPQVDTSALKACIERDPALTVRILRVVNSSLFGLSHPVSNLSQAITMLGIKPLKLLVLGFSLPEGLFANVAREQLEWYWSTTLVRAVAAREISEQLFERPGDEAFLAGLLQDIGVLALLGQFQESYSCFLASAIESEANLEELETESLGFDHLELSAALLEQWNMPAPLGRAIANVRTREFHAGGETSSDHLTRVLQLATLLGELVGRHRLSSLPDLLTLGAKYCGLDKSRLCELVSDLQPRVEQLAEVLALRLPDGREYSEILIAAHGQMSAIAIEDPLPSISASERTGDVLSQVHAESARLRFAVQAFLQGPSAKAGQSAPTIDVATSSQTRTHDHSFERRLVVALGKCRAQRQPLSVVMLEIALDNRSDKQHQSILSEILDTVCREEFCCPLEIQECTPFRRTLILPGCDRQEAVHTARGALQAIETAIEQQNALDRREQIHVSAGVASAALPSRNFDASRLLQAANRCLAGARTCGTNSVKSLEIY</sequence>
<protein>
    <submittedName>
        <fullName evidence="2">HDOD domain protein</fullName>
    </submittedName>
</protein>
<organism evidence="2 3">
    <name type="scientific">Bythopirellula goksoeyrii</name>
    <dbReference type="NCBI Taxonomy" id="1400387"/>
    <lineage>
        <taxon>Bacteria</taxon>
        <taxon>Pseudomonadati</taxon>
        <taxon>Planctomycetota</taxon>
        <taxon>Planctomycetia</taxon>
        <taxon>Pirellulales</taxon>
        <taxon>Lacipirellulaceae</taxon>
        <taxon>Bythopirellula</taxon>
    </lineage>
</organism>
<dbReference type="Gene3D" id="3.30.70.270">
    <property type="match status" value="1"/>
</dbReference>
<name>A0A5B9QFE6_9BACT</name>
<dbReference type="PANTHER" id="PTHR33525:SF4">
    <property type="entry name" value="CYCLIC DI-GMP PHOSPHODIESTERASE CDGJ"/>
    <property type="match status" value="1"/>
</dbReference>
<proteinExistence type="predicted"/>
<keyword evidence="3" id="KW-1185">Reference proteome</keyword>
<feature type="domain" description="HDOD" evidence="1">
    <location>
        <begin position="27"/>
        <end position="221"/>
    </location>
</feature>
<dbReference type="EMBL" id="CP042913">
    <property type="protein sequence ID" value="QEG37777.1"/>
    <property type="molecule type" value="Genomic_DNA"/>
</dbReference>
<dbReference type="PROSITE" id="PS51833">
    <property type="entry name" value="HDOD"/>
    <property type="match status" value="1"/>
</dbReference>
<dbReference type="Gene3D" id="1.10.3210.10">
    <property type="entry name" value="Hypothetical protein af1432"/>
    <property type="match status" value="1"/>
</dbReference>
<dbReference type="InterPro" id="IPR043128">
    <property type="entry name" value="Rev_trsase/Diguanyl_cyclase"/>
</dbReference>
<dbReference type="Proteomes" id="UP000323917">
    <property type="component" value="Chromosome"/>
</dbReference>